<evidence type="ECO:0000313" key="1">
    <source>
        <dbReference type="EMBL" id="AFA44530.1"/>
    </source>
</evidence>
<dbReference type="OrthoDB" id="36369at10239"/>
<gene>
    <name evidence="1" type="ORF">RaK2_00257</name>
</gene>
<proteinExistence type="predicted"/>
<accession>H6X464</accession>
<dbReference type="KEGG" id="vg:14013129"/>
<dbReference type="GeneID" id="14013129"/>
<dbReference type="EMBL" id="JQ513383">
    <property type="protein sequence ID" value="AFA44530.1"/>
    <property type="molecule type" value="Genomic_DNA"/>
</dbReference>
<organism evidence="1 2">
    <name type="scientific">Klebsiella phage vB_KleM_RaK2</name>
    <dbReference type="NCBI Taxonomy" id="1147094"/>
    <lineage>
        <taxon>Viruses</taxon>
        <taxon>Duplodnaviria</taxon>
        <taxon>Heunggongvirae</taxon>
        <taxon>Uroviricota</taxon>
        <taxon>Caudoviricetes</taxon>
        <taxon>Alcyoneusvirus</taxon>
        <taxon>Alcyoneusvirus RaK2</taxon>
    </lineage>
</organism>
<dbReference type="RefSeq" id="YP_007007412.1">
    <property type="nucleotide sequence ID" value="NC_019526.1"/>
</dbReference>
<protein>
    <submittedName>
        <fullName evidence="1">Uncharacterized protein</fullName>
    </submittedName>
</protein>
<keyword evidence="2" id="KW-1185">Reference proteome</keyword>
<name>H6X464_9CAUD</name>
<reference evidence="1 2" key="1">
    <citation type="journal article" date="2012" name="J. Virol.">
        <title>Genome of Klebsiella sp.-Infecting Bacteriophage vB_KleM_RaK2.</title>
        <authorList>
            <person name="Simoliunas E."/>
            <person name="Kaliniene L."/>
            <person name="Truncaite L."/>
            <person name="Klausa V."/>
            <person name="Zajanckauskaite A."/>
            <person name="Meskys R."/>
        </authorList>
    </citation>
    <scope>NUCLEOTIDE SEQUENCE [LARGE SCALE GENOMIC DNA]</scope>
</reference>
<sequence length="115" mass="12872">MSESLVNKNSQGFVIANKNPQGFVIIDLNLSSGRMFQSTDACMQFDFLGYEISVSTGGSVLQGGFLQEILVTDPEERPHFIQGSVQDAIMFVIQREQNRNFNEFTNAMSNKIEEV</sequence>
<evidence type="ECO:0000313" key="2">
    <source>
        <dbReference type="Proteomes" id="UP000007524"/>
    </source>
</evidence>
<dbReference type="Proteomes" id="UP000007524">
    <property type="component" value="Segment"/>
</dbReference>